<dbReference type="KEGG" id="bhl:Bache_1701"/>
<organism evidence="3 4">
    <name type="scientific">Bacteroides helcogenes (strain ATCC 35417 / DSM 20613 / JCM 6297 / CCUG 15421 / P 36-108)</name>
    <dbReference type="NCBI Taxonomy" id="693979"/>
    <lineage>
        <taxon>Bacteria</taxon>
        <taxon>Pseudomonadati</taxon>
        <taxon>Bacteroidota</taxon>
        <taxon>Bacteroidia</taxon>
        <taxon>Bacteroidales</taxon>
        <taxon>Bacteroidaceae</taxon>
        <taxon>Bacteroides</taxon>
    </lineage>
</organism>
<dbReference type="Proteomes" id="UP000008630">
    <property type="component" value="Chromosome"/>
</dbReference>
<accession>E6SN32</accession>
<dbReference type="InterPro" id="IPR049282">
    <property type="entry name" value="BVU_3817_N_sf"/>
</dbReference>
<protein>
    <submittedName>
        <fullName evidence="3">Uncharacterized protein</fullName>
    </submittedName>
</protein>
<dbReference type="Gene3D" id="2.30.30.730">
    <property type="match status" value="1"/>
</dbReference>
<dbReference type="AlphaFoldDB" id="E6SN32"/>
<sequence length="142" mass="16061">MLKTILSISGKPGLYKLISQGKNMLIVESLADKKRFPAYGNEKIISLGDIAMYTDTEDVPLKEVLLAMKKKENGEAVVMDVKKATVGELQAYLEEVLPTFDRDRVYPSDIKKLISWYNLLVKSGITDFEDTPEEEEKEEKAE</sequence>
<dbReference type="Pfam" id="PF21186">
    <property type="entry name" value="DUF6852"/>
    <property type="match status" value="1"/>
</dbReference>
<dbReference type="InterPro" id="IPR049281">
    <property type="entry name" value="BVU_3817-like_C_sf"/>
</dbReference>
<feature type="domain" description="DUF5606" evidence="1">
    <location>
        <begin position="2"/>
        <end position="47"/>
    </location>
</feature>
<dbReference type="STRING" id="693979.Bache_1701"/>
<reference key="1">
    <citation type="submission" date="2010-11" db="EMBL/GenBank/DDBJ databases">
        <title>The complete genome of Bacteroides helcogenes P 36-108.</title>
        <authorList>
            <consortium name="US DOE Joint Genome Institute (JGI-PGF)"/>
            <person name="Lucas S."/>
            <person name="Copeland A."/>
            <person name="Lapidus A."/>
            <person name="Bruce D."/>
            <person name="Goodwin L."/>
            <person name="Pitluck S."/>
            <person name="Kyrpides N."/>
            <person name="Mavromatis K."/>
            <person name="Ivanova N."/>
            <person name="Zeytun A."/>
            <person name="Brettin T."/>
            <person name="Detter J.C."/>
            <person name="Tapia R."/>
            <person name="Han C."/>
            <person name="Land M."/>
            <person name="Hauser L."/>
            <person name="Markowitz V."/>
            <person name="Cheng J.-F."/>
            <person name="Hugenholtz P."/>
            <person name="Woyke T."/>
            <person name="Wu D."/>
            <person name="Gronow S."/>
            <person name="Wellnitz S."/>
            <person name="Brambilla E."/>
            <person name="Klenk H.-P."/>
            <person name="Eisen J.A."/>
        </authorList>
    </citation>
    <scope>NUCLEOTIDE SEQUENCE</scope>
    <source>
        <strain>P 36-108</strain>
    </source>
</reference>
<dbReference type="Gene3D" id="1.10.10.1650">
    <property type="match status" value="1"/>
</dbReference>
<dbReference type="InterPro" id="IPR049280">
    <property type="entry name" value="DUF6852"/>
</dbReference>
<dbReference type="PATRIC" id="fig|693979.3.peg.1793"/>
<proteinExistence type="predicted"/>
<evidence type="ECO:0000259" key="2">
    <source>
        <dbReference type="Pfam" id="PF21186"/>
    </source>
</evidence>
<dbReference type="InterPro" id="IPR041218">
    <property type="entry name" value="DUF5606"/>
</dbReference>
<dbReference type="eggNOG" id="ENOG502ZPSM">
    <property type="taxonomic scope" value="Bacteria"/>
</dbReference>
<dbReference type="OrthoDB" id="675198at2"/>
<dbReference type="EMBL" id="CP002352">
    <property type="protein sequence ID" value="ADV43701.1"/>
    <property type="molecule type" value="Genomic_DNA"/>
</dbReference>
<evidence type="ECO:0000259" key="1">
    <source>
        <dbReference type="Pfam" id="PF18347"/>
    </source>
</evidence>
<evidence type="ECO:0000313" key="3">
    <source>
        <dbReference type="EMBL" id="ADV43701.1"/>
    </source>
</evidence>
<reference evidence="3 4" key="2">
    <citation type="journal article" date="2011" name="Stand. Genomic Sci.">
        <title>Complete genome sequence of Bacteroides helcogenes type strain (P 36-108).</title>
        <authorList>
            <person name="Pati A."/>
            <person name="Gronow S."/>
            <person name="Zeytun A."/>
            <person name="Lapidus A."/>
            <person name="Nolan M."/>
            <person name="Hammon N."/>
            <person name="Deshpande S."/>
            <person name="Cheng J.F."/>
            <person name="Tapia R."/>
            <person name="Han C."/>
            <person name="Goodwin L."/>
            <person name="Pitluck S."/>
            <person name="Liolios K."/>
            <person name="Pagani I."/>
            <person name="Ivanova N."/>
            <person name="Mavromatis K."/>
            <person name="Chen A."/>
            <person name="Palaniappan K."/>
            <person name="Land M."/>
            <person name="Hauser L."/>
            <person name="Chang Y.J."/>
            <person name="Jeffries C.D."/>
            <person name="Detter J.C."/>
            <person name="Brambilla E."/>
            <person name="Rohde M."/>
            <person name="Goker M."/>
            <person name="Woyke T."/>
            <person name="Bristow J."/>
            <person name="Eisen J.A."/>
            <person name="Markowitz V."/>
            <person name="Hugenholtz P."/>
            <person name="Kyrpides N.C."/>
            <person name="Klenk H.P."/>
            <person name="Lucas S."/>
        </authorList>
    </citation>
    <scope>NUCLEOTIDE SEQUENCE [LARGE SCALE GENOMIC DNA]</scope>
    <source>
        <strain evidence="4">ATCC 35417 / DSM 20613 / JCM 6297 / CCUG 15421 / P 36-108</strain>
    </source>
</reference>
<dbReference type="HOGENOM" id="CLU_118060_1_0_10"/>
<gene>
    <name evidence="3" type="ordered locus">Bache_1701</name>
</gene>
<dbReference type="RefSeq" id="WP_013547295.1">
    <property type="nucleotide sequence ID" value="NC_014933.1"/>
</dbReference>
<feature type="domain" description="DUF6852" evidence="2">
    <location>
        <begin position="50"/>
        <end position="120"/>
    </location>
</feature>
<dbReference type="Pfam" id="PF18347">
    <property type="entry name" value="DUF5606"/>
    <property type="match status" value="1"/>
</dbReference>
<evidence type="ECO:0000313" key="4">
    <source>
        <dbReference type="Proteomes" id="UP000008630"/>
    </source>
</evidence>
<name>E6SN32_BACT6</name>
<keyword evidence="4" id="KW-1185">Reference proteome</keyword>